<dbReference type="CDD" id="cd00531">
    <property type="entry name" value="NTF2_like"/>
    <property type="match status" value="1"/>
</dbReference>
<dbReference type="Proteomes" id="UP000317691">
    <property type="component" value="Unassembled WGS sequence"/>
</dbReference>
<evidence type="ECO:0000313" key="3">
    <source>
        <dbReference type="EMBL" id="TMQ66973.1"/>
    </source>
</evidence>
<evidence type="ECO:0000313" key="4">
    <source>
        <dbReference type="Proteomes" id="UP000317691"/>
    </source>
</evidence>
<gene>
    <name evidence="3" type="ORF">E6K79_01055</name>
</gene>
<comment type="caution">
    <text evidence="3">The sequence shown here is derived from an EMBL/GenBank/DDBJ whole genome shotgun (WGS) entry which is preliminary data.</text>
</comment>
<proteinExistence type="predicted"/>
<organism evidence="3 4">
    <name type="scientific">Eiseniibacteriota bacterium</name>
    <dbReference type="NCBI Taxonomy" id="2212470"/>
    <lineage>
        <taxon>Bacteria</taxon>
        <taxon>Candidatus Eiseniibacteriota</taxon>
    </lineage>
</organism>
<evidence type="ECO:0000259" key="2">
    <source>
        <dbReference type="Pfam" id="PF14534"/>
    </source>
</evidence>
<dbReference type="AlphaFoldDB" id="A0A538TTM3"/>
<dbReference type="SUPFAM" id="SSF54427">
    <property type="entry name" value="NTF2-like"/>
    <property type="match status" value="1"/>
</dbReference>
<reference evidence="3 4" key="1">
    <citation type="journal article" date="2019" name="Nat. Microbiol.">
        <title>Mediterranean grassland soil C-N compound turnover is dependent on rainfall and depth, and is mediated by genomically divergent microorganisms.</title>
        <authorList>
            <person name="Diamond S."/>
            <person name="Andeer P.F."/>
            <person name="Li Z."/>
            <person name="Crits-Christoph A."/>
            <person name="Burstein D."/>
            <person name="Anantharaman K."/>
            <person name="Lane K.R."/>
            <person name="Thomas B.C."/>
            <person name="Pan C."/>
            <person name="Northen T.R."/>
            <person name="Banfield J.F."/>
        </authorList>
    </citation>
    <scope>NUCLEOTIDE SEQUENCE [LARGE SCALE GENOMIC DNA]</scope>
    <source>
        <strain evidence="3">WS_9</strain>
    </source>
</reference>
<protein>
    <submittedName>
        <fullName evidence="3">Nuclear transport factor 2 family protein</fullName>
    </submittedName>
</protein>
<dbReference type="InterPro" id="IPR027843">
    <property type="entry name" value="DUF4440"/>
</dbReference>
<feature type="chain" id="PRO_5022149518" evidence="1">
    <location>
        <begin position="19"/>
        <end position="159"/>
    </location>
</feature>
<accession>A0A538TTM3</accession>
<dbReference type="InterPro" id="IPR032710">
    <property type="entry name" value="NTF2-like_dom_sf"/>
</dbReference>
<dbReference type="NCBIfam" id="TIGR02246">
    <property type="entry name" value="SgcJ/EcaC family oxidoreductase"/>
    <property type="match status" value="1"/>
</dbReference>
<keyword evidence="1" id="KW-0732">Signal</keyword>
<dbReference type="EMBL" id="VBOZ01000006">
    <property type="protein sequence ID" value="TMQ66973.1"/>
    <property type="molecule type" value="Genomic_DNA"/>
</dbReference>
<evidence type="ECO:0000256" key="1">
    <source>
        <dbReference type="SAM" id="SignalP"/>
    </source>
</evidence>
<dbReference type="Gene3D" id="3.10.450.50">
    <property type="match status" value="1"/>
</dbReference>
<dbReference type="InterPro" id="IPR011944">
    <property type="entry name" value="Steroid_delta5-4_isomerase"/>
</dbReference>
<feature type="signal peptide" evidence="1">
    <location>
        <begin position="1"/>
        <end position="18"/>
    </location>
</feature>
<sequence>MRTLILALLVLAVIPACGTPTLRSAVGTLEVKAAVDSLWSGYAHASDRKDAAAFGALFTEDAALVYPGVPTVRGRQAVQERLVSMYADIDPTGLRVEADETRVSGTIAVQSGTFEESFNENSAAKTRYGRFVLIAEPERERSWKIRRLFVVVDSTVASP</sequence>
<dbReference type="Pfam" id="PF14534">
    <property type="entry name" value="DUF4440"/>
    <property type="match status" value="1"/>
</dbReference>
<feature type="domain" description="DUF4440" evidence="2">
    <location>
        <begin position="37"/>
        <end position="145"/>
    </location>
</feature>
<name>A0A538TTM3_UNCEI</name>